<protein>
    <recommendedName>
        <fullName evidence="5">Lipoprotein</fullName>
    </recommendedName>
</protein>
<accession>A0ABP9U6Y9</accession>
<proteinExistence type="predicted"/>
<dbReference type="Proteomes" id="UP001449582">
    <property type="component" value="Unassembled WGS sequence"/>
</dbReference>
<evidence type="ECO:0000313" key="4">
    <source>
        <dbReference type="Proteomes" id="UP001449582"/>
    </source>
</evidence>
<feature type="signal peptide" evidence="2">
    <location>
        <begin position="1"/>
        <end position="24"/>
    </location>
</feature>
<feature type="chain" id="PRO_5045549660" description="Lipoprotein" evidence="2">
    <location>
        <begin position="25"/>
        <end position="756"/>
    </location>
</feature>
<evidence type="ECO:0000313" key="3">
    <source>
        <dbReference type="EMBL" id="GAA5414727.1"/>
    </source>
</evidence>
<feature type="compositionally biased region" description="Low complexity" evidence="1">
    <location>
        <begin position="735"/>
        <end position="756"/>
    </location>
</feature>
<feature type="compositionally biased region" description="Polar residues" evidence="1">
    <location>
        <begin position="649"/>
        <end position="660"/>
    </location>
</feature>
<dbReference type="EMBL" id="BAABQM010000003">
    <property type="protein sequence ID" value="GAA5414727.1"/>
    <property type="molecule type" value="Genomic_DNA"/>
</dbReference>
<feature type="region of interest" description="Disordered" evidence="1">
    <location>
        <begin position="642"/>
        <end position="756"/>
    </location>
</feature>
<sequence length="756" mass="81937">MKKSLSNFIKIGLPILAVAGIATALPVALTSCSNPDASSSSATFNFQNNLKINGSKDTSNIFSANKHNNVNLADMAAVVNANELNYMYNTLNSSAMKPFMQWLHTKKILVVDGQIPNPKWVRVPTDAPNSDTAKIQAIQNDFVLDTPTIYSTLYSAPTNRELPGFGMQMALPSNPDNLKTLEQYWKGQIVATTPGKTSAPIFQAMEASADIVLYVYPGTSTWITPTLAEQALKPLLTTNSQKNYTKAIIPVTLAQGFDSLNSPIGMLYLFSSLINGQAYKQSADGVWTANSSENWANSLSSLYIAENASSKDPTVKAAIDAINAVKPYFTIEETFGLDMAKYGYCEEGKKAVFPFAEKYIHTLMDETKGSSNHRTLSAYFNDTSMLLALGFTPYYSTYIIDPGTAHGNARLEAGIIMPGYIQNIYPNLISKNKNNVGDGQTFPLLQSRTGIWQHHVEPNVAQLRADKVGTVLADDWLMPKTATIYNNGTPQVNHIIYNTQGDYTTNGQIFYTKNDKSAQHNTGTAITNQSVSNSGFMPKNLMNLQSFISGKSYWQWCYDNSTTGISTDRGNIADDDFQGFQWFANQLEAIQGNEFQVPKTSFMFQDKLNGITTSLDAATIAKYAAYSWNVASVQAQTVAASAQQPVTDSPKQSDSKSPVTGNKDKTKDQNPVVKKETVNKPGSETSGKGSHTDSTGTKGPKVTGDQSKGKPVNVDQGKKDPKPSQAKDAHGKTDSGVSGSAAGAANKNQSQANARA</sequence>
<dbReference type="RefSeq" id="WP_353289888.1">
    <property type="nucleotide sequence ID" value="NZ_BAABQM010000003.1"/>
</dbReference>
<dbReference type="PROSITE" id="PS51257">
    <property type="entry name" value="PROKAR_LIPOPROTEIN"/>
    <property type="match status" value="1"/>
</dbReference>
<keyword evidence="4" id="KW-1185">Reference proteome</keyword>
<feature type="compositionally biased region" description="Basic and acidic residues" evidence="1">
    <location>
        <begin position="662"/>
        <end position="678"/>
    </location>
</feature>
<name>A0ABP9U6Y9_9BACT</name>
<keyword evidence="2" id="KW-0732">Signal</keyword>
<feature type="compositionally biased region" description="Polar residues" evidence="1">
    <location>
        <begin position="680"/>
        <end position="697"/>
    </location>
</feature>
<evidence type="ECO:0008006" key="5">
    <source>
        <dbReference type="Google" id="ProtNLM"/>
    </source>
</evidence>
<evidence type="ECO:0000256" key="1">
    <source>
        <dbReference type="SAM" id="MobiDB-lite"/>
    </source>
</evidence>
<reference evidence="3" key="1">
    <citation type="submission" date="2024-02" db="EMBL/GenBank/DDBJ databases">
        <title>Draft genome sequence of new strains in genus Ureaplasma.</title>
        <authorList>
            <person name="Nakajima Y."/>
            <person name="Segawa T."/>
        </authorList>
    </citation>
    <scope>NUCLEOTIDE SEQUENCE [LARGE SCALE GENOMIC DNA]</scope>
    <source>
        <strain evidence="3">OM1</strain>
    </source>
</reference>
<organism evidence="3 4">
    <name type="scientific">Ureaplasma ceti</name>
    <dbReference type="NCBI Taxonomy" id="3119530"/>
    <lineage>
        <taxon>Bacteria</taxon>
        <taxon>Bacillati</taxon>
        <taxon>Mycoplasmatota</taxon>
        <taxon>Mycoplasmoidales</taxon>
        <taxon>Mycoplasmoidaceae</taxon>
        <taxon>Ureaplasma</taxon>
    </lineage>
</organism>
<gene>
    <name evidence="3" type="ORF">UREOM_4380</name>
</gene>
<comment type="caution">
    <text evidence="3">The sequence shown here is derived from an EMBL/GenBank/DDBJ whole genome shotgun (WGS) entry which is preliminary data.</text>
</comment>
<evidence type="ECO:0000256" key="2">
    <source>
        <dbReference type="SAM" id="SignalP"/>
    </source>
</evidence>
<feature type="compositionally biased region" description="Basic and acidic residues" evidence="1">
    <location>
        <begin position="716"/>
        <end position="733"/>
    </location>
</feature>